<feature type="domain" description="Tail fibre protein gp37 trimerization region" evidence="5">
    <location>
        <begin position="542"/>
        <end position="610"/>
    </location>
</feature>
<evidence type="ECO:0000256" key="3">
    <source>
        <dbReference type="SAM" id="MobiDB-lite"/>
    </source>
</evidence>
<dbReference type="RefSeq" id="WP_024236394.1">
    <property type="nucleotide sequence ID" value="NZ_CYEK01000064.1"/>
</dbReference>
<keyword evidence="2" id="KW-0945">Host-virus interaction</keyword>
<feature type="region of interest" description="Disordered" evidence="3">
    <location>
        <begin position="250"/>
        <end position="272"/>
    </location>
</feature>
<evidence type="ECO:0000256" key="2">
    <source>
        <dbReference type="ARBA" id="ARBA00022581"/>
    </source>
</evidence>
<accession>A0A2X1L4R0</accession>
<dbReference type="Gene3D" id="6.20.70.20">
    <property type="match status" value="1"/>
</dbReference>
<dbReference type="Proteomes" id="UP000250991">
    <property type="component" value="Unassembled WGS sequence"/>
</dbReference>
<evidence type="ECO:0000259" key="4">
    <source>
        <dbReference type="Pfam" id="PF12571"/>
    </source>
</evidence>
<dbReference type="PANTHER" id="PTHR35191:SF1">
    <property type="entry name" value="PROPHAGE SIDE TAIL FIBER PROTEIN HOMOLOG STFQ-RELATED"/>
    <property type="match status" value="1"/>
</dbReference>
<reference evidence="6 7" key="1">
    <citation type="submission" date="2018-06" db="EMBL/GenBank/DDBJ databases">
        <authorList>
            <consortium name="Pathogen Informatics"/>
            <person name="Doyle S."/>
        </authorList>
    </citation>
    <scope>NUCLEOTIDE SEQUENCE [LARGE SCALE GENOMIC DNA]</scope>
    <source>
        <strain evidence="6 7">NCTC8009</strain>
    </source>
</reference>
<evidence type="ECO:0000313" key="6">
    <source>
        <dbReference type="EMBL" id="SPW71103.1"/>
    </source>
</evidence>
<dbReference type="InterPro" id="IPR022225">
    <property type="entry name" value="Phage_tail_fibre_N"/>
</dbReference>
<dbReference type="InterPro" id="IPR051934">
    <property type="entry name" value="Phage_Tail_Fiber_Structural"/>
</dbReference>
<evidence type="ECO:0000313" key="7">
    <source>
        <dbReference type="Proteomes" id="UP000250991"/>
    </source>
</evidence>
<evidence type="ECO:0000256" key="1">
    <source>
        <dbReference type="ARBA" id="ARBA00004328"/>
    </source>
</evidence>
<dbReference type="Pfam" id="PF20744">
    <property type="entry name" value="gp37_trimer"/>
    <property type="match status" value="1"/>
</dbReference>
<name>A0A2X1L4R0_ECOLX</name>
<gene>
    <name evidence="6" type="ORF">NCTC8009_00383</name>
</gene>
<feature type="compositionally biased region" description="Low complexity" evidence="3">
    <location>
        <begin position="256"/>
        <end position="271"/>
    </location>
</feature>
<organism evidence="6 7">
    <name type="scientific">Escherichia coli</name>
    <dbReference type="NCBI Taxonomy" id="562"/>
    <lineage>
        <taxon>Bacteria</taxon>
        <taxon>Pseudomonadati</taxon>
        <taxon>Pseudomonadota</taxon>
        <taxon>Gammaproteobacteria</taxon>
        <taxon>Enterobacterales</taxon>
        <taxon>Enterobacteriaceae</taxon>
        <taxon>Escherichia</taxon>
    </lineage>
</organism>
<dbReference type="Pfam" id="PF12571">
    <property type="entry name" value="Phage_tail_fib"/>
    <property type="match status" value="1"/>
</dbReference>
<sequence length="677" mass="71916">MTVKYYAILTNQGAARLANATMLGSKLNLTQMAVGDANGVLPTPDPAQTKLINQKRIAPLNLLSVDPNNQSQIIAEQIIPENEGGFWIREIGLYDDEGVLIAVANCPETYKPQLQEGSGRTQTIRMILVVTNTEAITLKIDPSVVLATRKYVDDKISEHEQSRHHPDASLTAKGFTQLSSAINSESETLAATPKAVKAAYDLADGKYTAQNATTTQKGIVQLSSATNSTSETLAATPKAVKAVMDETNKKAPLNSPALTGTPTTPTAPQGTNSTQIASTAFVMAAIAALVDSSPDALNTLSELAAALGNDPNFATTMTNALAGKQPKDATLTALAGLVTAADRFPYFTGNDVASLATLTEVGRDILAKSTVAAVIEYLGLQETVNKAGNAVQRSGDKMTGELKIGTMNALRIFNDAFGLIFRRSEESLHFIPTAEGQGENGDIGPLRPFAINLRTGAIYVSHGAKIEGGLAIGATDNALGENSIVLGDNDTGFRQDGDGIISFYSNGSRIGHIDGLGLHLYKDIESNCSNFRLKSNYRHHITFTNEDGSIRMFLWKDNGGDGVHINNGSDGGGDFIFKTDGGFALGSGAQVASSGDIYGSVWGNNWLSTWLHNHVVRDIRLGSIEYKNVWRDYGFGDASGYVLTAAINGNADDLVDTVARRPIQKLIGGIWYNVGSV</sequence>
<dbReference type="InterPro" id="IPR048388">
    <property type="entry name" value="Gp37_trimer"/>
</dbReference>
<dbReference type="PANTHER" id="PTHR35191">
    <property type="entry name" value="PROPHAGE SIDE TAIL FIBER PROTEIN HOMOLOG STFQ-RELATED"/>
    <property type="match status" value="1"/>
</dbReference>
<dbReference type="EMBL" id="UARW01000005">
    <property type="protein sequence ID" value="SPW71103.1"/>
    <property type="molecule type" value="Genomic_DNA"/>
</dbReference>
<dbReference type="GO" id="GO:0019062">
    <property type="term" value="P:virion attachment to host cell"/>
    <property type="evidence" value="ECO:0007669"/>
    <property type="project" value="InterPro"/>
</dbReference>
<protein>
    <submittedName>
        <fullName evidence="6">Tail fiber protein</fullName>
    </submittedName>
</protein>
<dbReference type="AlphaFoldDB" id="A0A2X1L4R0"/>
<feature type="domain" description="Phage tail fibre protein N-terminal" evidence="4">
    <location>
        <begin position="1"/>
        <end position="150"/>
    </location>
</feature>
<dbReference type="Pfam" id="PF03406">
    <property type="entry name" value="Phage_fiber_2"/>
    <property type="match status" value="2"/>
</dbReference>
<dbReference type="GO" id="GO:0046718">
    <property type="term" value="P:symbiont entry into host cell"/>
    <property type="evidence" value="ECO:0007669"/>
    <property type="project" value="InterPro"/>
</dbReference>
<dbReference type="InterPro" id="IPR005068">
    <property type="entry name" value="Phage_lambda_Stf-r2"/>
</dbReference>
<proteinExistence type="predicted"/>
<comment type="subcellular location">
    <subcellularLocation>
        <location evidence="1">Virion</location>
    </subcellularLocation>
</comment>
<evidence type="ECO:0000259" key="5">
    <source>
        <dbReference type="Pfam" id="PF20744"/>
    </source>
</evidence>